<evidence type="ECO:0000313" key="1">
    <source>
        <dbReference type="EMBL" id="XFD38882.1"/>
    </source>
</evidence>
<name>A0ACD5DC22_9LACO</name>
<organism evidence="1 2">
    <name type="scientific">Lentilactobacillus terminaliae</name>
    <dbReference type="NCBI Taxonomy" id="3003483"/>
    <lineage>
        <taxon>Bacteria</taxon>
        <taxon>Bacillati</taxon>
        <taxon>Bacillota</taxon>
        <taxon>Bacilli</taxon>
        <taxon>Lactobacillales</taxon>
        <taxon>Lactobacillaceae</taxon>
        <taxon>Lentilactobacillus</taxon>
    </lineage>
</organism>
<gene>
    <name evidence="1" type="primary">dprA</name>
    <name evidence="1" type="ORF">O0236_005455</name>
</gene>
<protein>
    <submittedName>
        <fullName evidence="1">DNA-processing protein DprA</fullName>
    </submittedName>
</protein>
<dbReference type="Proteomes" id="UP001149860">
    <property type="component" value="Chromosome"/>
</dbReference>
<reference evidence="1" key="1">
    <citation type="submission" date="2024-08" db="EMBL/GenBank/DDBJ databases">
        <title>Lentilactobacillus sp. nov., isolated from tree bark.</title>
        <authorList>
            <person name="Phuengjayaem S."/>
            <person name="Tanasupawat S."/>
        </authorList>
    </citation>
    <scope>NUCLEOTIDE SEQUENCE</scope>
    <source>
        <strain evidence="1">SPB1-3</strain>
    </source>
</reference>
<proteinExistence type="predicted"/>
<sequence length="288" mass="31835">MRLNDFLFLIKTSEGISLKKQVELYQLVKQFSKSELSALNGDSIAKLVGITGKSKDKFIDSFEIQKKNFSPELTENYWLAINDERYPEQLRESYLPPIGLFYQGNLQLLQSRMLGVVGSRLPTNYSQVVLNQLVPELVLKDVTMVSGLAKGVDTVIHRLTIANGGKTIAVIGTGLAKFYPSENLPLQKYIGAHHLILSEYMSNVGPRKHHFPERNRIIAGLCQGVLVTEAKNHSGSLITANLALQNNRDVFAVPGPITSPLSVGTNELILAGAKPVLNANHIIEELLY</sequence>
<accession>A0ACD5DC22</accession>
<evidence type="ECO:0000313" key="2">
    <source>
        <dbReference type="Proteomes" id="UP001149860"/>
    </source>
</evidence>
<dbReference type="EMBL" id="CP168151">
    <property type="protein sequence ID" value="XFD38882.1"/>
    <property type="molecule type" value="Genomic_DNA"/>
</dbReference>
<keyword evidence="2" id="KW-1185">Reference proteome</keyword>